<sequence>MSVKKVVFRILYLGVLCLCGGLMAEQDPKELIFSGITIHTDKIPLEPRNIFKKSL</sequence>
<accession>G2MCN6</accession>
<protein>
    <submittedName>
        <fullName evidence="1">Uncharacterized protein</fullName>
    </submittedName>
</protein>
<gene>
    <name evidence="1" type="ORF">HPSNT_07680</name>
</gene>
<dbReference type="EMBL" id="CP002983">
    <property type="protein sequence ID" value="AEN17653.1"/>
    <property type="molecule type" value="Genomic_DNA"/>
</dbReference>
<dbReference type="RefSeq" id="WP_014536825.1">
    <property type="nucleotide sequence ID" value="NC_017376.1"/>
</dbReference>
<dbReference type="HOGENOM" id="CLU_193679_0_0_7"/>
<dbReference type="Proteomes" id="UP000008534">
    <property type="component" value="Chromosome"/>
</dbReference>
<name>G2MCN6_HELPX</name>
<dbReference type="AlphaFoldDB" id="G2MCN6"/>
<dbReference type="KEGG" id="hen:HPSNT_07680"/>
<organism evidence="1 2">
    <name type="scientific">Helicobacter pylori SNT49</name>
    <dbReference type="NCBI Taxonomy" id="1055530"/>
    <lineage>
        <taxon>Bacteria</taxon>
        <taxon>Pseudomonadati</taxon>
        <taxon>Campylobacterota</taxon>
        <taxon>Epsilonproteobacteria</taxon>
        <taxon>Campylobacterales</taxon>
        <taxon>Helicobacteraceae</taxon>
        <taxon>Helicobacter</taxon>
    </lineage>
</organism>
<evidence type="ECO:0000313" key="1">
    <source>
        <dbReference type="EMBL" id="AEN17653.1"/>
    </source>
</evidence>
<reference evidence="1 2" key="1">
    <citation type="submission" date="2011-08" db="EMBL/GenBank/DDBJ databases">
        <authorList>
            <person name="Kersulyte D."/>
            <person name="Choudhury A."/>
            <person name="Mukhopadhyay A.K."/>
            <person name="Nair G.B."/>
            <person name="Berg D.E."/>
        </authorList>
    </citation>
    <scope>NUCLEOTIDE SEQUENCE [LARGE SCALE GENOMIC DNA]</scope>
    <source>
        <strain evidence="2">SNT49</strain>
    </source>
</reference>
<proteinExistence type="predicted"/>
<evidence type="ECO:0000313" key="2">
    <source>
        <dbReference type="Proteomes" id="UP000008534"/>
    </source>
</evidence>
<dbReference type="PATRIC" id="fig|1055530.4.peg.1543"/>